<comment type="caution">
    <text evidence="1">The sequence shown here is derived from an EMBL/GenBank/DDBJ whole genome shotgun (WGS) entry which is preliminary data.</text>
</comment>
<evidence type="ECO:0000313" key="1">
    <source>
        <dbReference type="EMBL" id="KAI4338234.1"/>
    </source>
</evidence>
<protein>
    <submittedName>
        <fullName evidence="1">Uncharacterized protein</fullName>
    </submittedName>
</protein>
<keyword evidence="2" id="KW-1185">Reference proteome</keyword>
<reference evidence="1 2" key="1">
    <citation type="journal article" date="2022" name="DNA Res.">
        <title>Chromosomal-level genome assembly of the orchid tree Bauhinia variegata (Leguminosae; Cercidoideae) supports the allotetraploid origin hypothesis of Bauhinia.</title>
        <authorList>
            <person name="Zhong Y."/>
            <person name="Chen Y."/>
            <person name="Zheng D."/>
            <person name="Pang J."/>
            <person name="Liu Y."/>
            <person name="Luo S."/>
            <person name="Meng S."/>
            <person name="Qian L."/>
            <person name="Wei D."/>
            <person name="Dai S."/>
            <person name="Zhou R."/>
        </authorList>
    </citation>
    <scope>NUCLEOTIDE SEQUENCE [LARGE SCALE GENOMIC DNA]</scope>
    <source>
        <strain evidence="1">BV-YZ2020</strain>
    </source>
</reference>
<dbReference type="Proteomes" id="UP000828941">
    <property type="component" value="Chromosome 6"/>
</dbReference>
<gene>
    <name evidence="1" type="ORF">L6164_016578</name>
</gene>
<evidence type="ECO:0000313" key="2">
    <source>
        <dbReference type="Proteomes" id="UP000828941"/>
    </source>
</evidence>
<proteinExistence type="predicted"/>
<accession>A0ACB9NP41</accession>
<sequence length="98" mass="10808">MKQCHFGNSLVITRVNLKKDSGVSRHVTRSLSACKLSFKSVGFACSVLELQAEEATLHLRSETSTASYSLSGLTTKTLPRRKITQTSDSEINIRLSFC</sequence>
<name>A0ACB9NP41_BAUVA</name>
<organism evidence="1 2">
    <name type="scientific">Bauhinia variegata</name>
    <name type="common">Purple orchid tree</name>
    <name type="synonym">Phanera variegata</name>
    <dbReference type="NCBI Taxonomy" id="167791"/>
    <lineage>
        <taxon>Eukaryota</taxon>
        <taxon>Viridiplantae</taxon>
        <taxon>Streptophyta</taxon>
        <taxon>Embryophyta</taxon>
        <taxon>Tracheophyta</taxon>
        <taxon>Spermatophyta</taxon>
        <taxon>Magnoliopsida</taxon>
        <taxon>eudicotyledons</taxon>
        <taxon>Gunneridae</taxon>
        <taxon>Pentapetalae</taxon>
        <taxon>rosids</taxon>
        <taxon>fabids</taxon>
        <taxon>Fabales</taxon>
        <taxon>Fabaceae</taxon>
        <taxon>Cercidoideae</taxon>
        <taxon>Cercideae</taxon>
        <taxon>Bauhiniinae</taxon>
        <taxon>Bauhinia</taxon>
    </lineage>
</organism>
<dbReference type="EMBL" id="CM039431">
    <property type="protein sequence ID" value="KAI4338234.1"/>
    <property type="molecule type" value="Genomic_DNA"/>
</dbReference>